<keyword evidence="3" id="KW-1185">Reference proteome</keyword>
<dbReference type="AlphaFoldDB" id="A0AAV3YSQ2"/>
<proteinExistence type="predicted"/>
<protein>
    <submittedName>
        <fullName evidence="2">Uncharacterized protein</fullName>
    </submittedName>
</protein>
<evidence type="ECO:0000256" key="1">
    <source>
        <dbReference type="SAM" id="MobiDB-lite"/>
    </source>
</evidence>
<reference evidence="2 3" key="1">
    <citation type="journal article" date="2021" name="Elife">
        <title>Chloroplast acquisition without the gene transfer in kleptoplastic sea slugs, Plakobranchus ocellatus.</title>
        <authorList>
            <person name="Maeda T."/>
            <person name="Takahashi S."/>
            <person name="Yoshida T."/>
            <person name="Shimamura S."/>
            <person name="Takaki Y."/>
            <person name="Nagai Y."/>
            <person name="Toyoda A."/>
            <person name="Suzuki Y."/>
            <person name="Arimoto A."/>
            <person name="Ishii H."/>
            <person name="Satoh N."/>
            <person name="Nishiyama T."/>
            <person name="Hasebe M."/>
            <person name="Maruyama T."/>
            <person name="Minagawa J."/>
            <person name="Obokata J."/>
            <person name="Shigenobu S."/>
        </authorList>
    </citation>
    <scope>NUCLEOTIDE SEQUENCE [LARGE SCALE GENOMIC DNA]</scope>
</reference>
<dbReference type="EMBL" id="BLXT01001350">
    <property type="protein sequence ID" value="GFN84983.1"/>
    <property type="molecule type" value="Genomic_DNA"/>
</dbReference>
<comment type="caution">
    <text evidence="2">The sequence shown here is derived from an EMBL/GenBank/DDBJ whole genome shotgun (WGS) entry which is preliminary data.</text>
</comment>
<name>A0AAV3YSQ2_9GAST</name>
<dbReference type="Proteomes" id="UP000735302">
    <property type="component" value="Unassembled WGS sequence"/>
</dbReference>
<organism evidence="2 3">
    <name type="scientific">Plakobranchus ocellatus</name>
    <dbReference type="NCBI Taxonomy" id="259542"/>
    <lineage>
        <taxon>Eukaryota</taxon>
        <taxon>Metazoa</taxon>
        <taxon>Spiralia</taxon>
        <taxon>Lophotrochozoa</taxon>
        <taxon>Mollusca</taxon>
        <taxon>Gastropoda</taxon>
        <taxon>Heterobranchia</taxon>
        <taxon>Euthyneura</taxon>
        <taxon>Panpulmonata</taxon>
        <taxon>Sacoglossa</taxon>
        <taxon>Placobranchoidea</taxon>
        <taxon>Plakobranchidae</taxon>
        <taxon>Plakobranchus</taxon>
    </lineage>
</organism>
<gene>
    <name evidence="2" type="ORF">PoB_001148900</name>
</gene>
<feature type="region of interest" description="Disordered" evidence="1">
    <location>
        <begin position="1"/>
        <end position="30"/>
    </location>
</feature>
<sequence length="87" mass="9612">MYGQSTTRRSHALRPSIRPGGGGGDRTCDRGVPGDFRAIWLSTGPPTPLKDIEGNRYGAGQWKVHVLWSIEAYSAFVQTDAYCFRPL</sequence>
<accession>A0AAV3YSQ2</accession>
<evidence type="ECO:0000313" key="3">
    <source>
        <dbReference type="Proteomes" id="UP000735302"/>
    </source>
</evidence>
<evidence type="ECO:0000313" key="2">
    <source>
        <dbReference type="EMBL" id="GFN84983.1"/>
    </source>
</evidence>